<reference evidence="1 2" key="1">
    <citation type="submission" date="2018-12" db="EMBL/GenBank/DDBJ databases">
        <title>Hymenobacter gummosus sp. nov., isolated from a spring.</title>
        <authorList>
            <person name="Nie L."/>
        </authorList>
    </citation>
    <scope>NUCLEOTIDE SEQUENCE [LARGE SCALE GENOMIC DNA]</scope>
    <source>
        <strain evidence="1 2">KCTC 52166</strain>
    </source>
</reference>
<dbReference type="RefSeq" id="WP_126694467.1">
    <property type="nucleotide sequence ID" value="NZ_RXOF01000010.1"/>
</dbReference>
<comment type="caution">
    <text evidence="1">The sequence shown here is derived from an EMBL/GenBank/DDBJ whole genome shotgun (WGS) entry which is preliminary data.</text>
</comment>
<proteinExistence type="predicted"/>
<sequence>MLHLNPATARQPPAARLQSVLAEGRLMDAADLLADWAQRQHAPQALSMEQQAHLLHSCFELLRRAPNLPADLWQQTRTCLQRLLPRA</sequence>
<gene>
    <name evidence="1" type="ORF">EJV47_17510</name>
</gene>
<keyword evidence="2" id="KW-1185">Reference proteome</keyword>
<dbReference type="EMBL" id="RXOF01000010">
    <property type="protein sequence ID" value="RTQ48225.1"/>
    <property type="molecule type" value="Genomic_DNA"/>
</dbReference>
<protein>
    <submittedName>
        <fullName evidence="1">Uncharacterized protein</fullName>
    </submittedName>
</protein>
<dbReference type="OrthoDB" id="982232at2"/>
<evidence type="ECO:0000313" key="1">
    <source>
        <dbReference type="EMBL" id="RTQ48225.1"/>
    </source>
</evidence>
<name>A0A431U0F2_9BACT</name>
<dbReference type="AlphaFoldDB" id="A0A431U0F2"/>
<evidence type="ECO:0000313" key="2">
    <source>
        <dbReference type="Proteomes" id="UP000282184"/>
    </source>
</evidence>
<dbReference type="Proteomes" id="UP000282184">
    <property type="component" value="Unassembled WGS sequence"/>
</dbReference>
<accession>A0A431U0F2</accession>
<organism evidence="1 2">
    <name type="scientific">Hymenobacter gummosus</name>
    <dbReference type="NCBI Taxonomy" id="1776032"/>
    <lineage>
        <taxon>Bacteria</taxon>
        <taxon>Pseudomonadati</taxon>
        <taxon>Bacteroidota</taxon>
        <taxon>Cytophagia</taxon>
        <taxon>Cytophagales</taxon>
        <taxon>Hymenobacteraceae</taxon>
        <taxon>Hymenobacter</taxon>
    </lineage>
</organism>